<keyword evidence="3" id="KW-0677">Repeat</keyword>
<dbReference type="Proteomes" id="UP000184287">
    <property type="component" value="Unassembled WGS sequence"/>
</dbReference>
<dbReference type="InterPro" id="IPR050179">
    <property type="entry name" value="Trans_hexapeptide_repeat"/>
</dbReference>
<dbReference type="NCBIfam" id="NF000311">
    <property type="entry name" value="Vat_ABCDEFH"/>
    <property type="match status" value="1"/>
</dbReference>
<dbReference type="SUPFAM" id="SSF51161">
    <property type="entry name" value="Trimeric LpxA-like enzymes"/>
    <property type="match status" value="1"/>
</dbReference>
<evidence type="ECO:0000256" key="3">
    <source>
        <dbReference type="ARBA" id="ARBA00022737"/>
    </source>
</evidence>
<dbReference type="RefSeq" id="WP_073231825.1">
    <property type="nucleotide sequence ID" value="NZ_FQUQ01000002.1"/>
</dbReference>
<comment type="similarity">
    <text evidence="1">Belongs to the transferase hexapeptide repeat family.</text>
</comment>
<dbReference type="PANTHER" id="PTHR43300">
    <property type="entry name" value="ACETYLTRANSFERASE"/>
    <property type="match status" value="1"/>
</dbReference>
<sequence>MEIPNKDNPYPIEGNKKICFLKNIVANPMISVGDYTYYDDEHDACNFEKNVLYHYEIIGDVLIIGKFCMIASGVKFIMNGASHRMEGVSTYPFNLFGSDWAAATPTLDQLPYKGNTVIGNDVWIGRNVTVMAGVKIGDGAIVAANSTVTKDVKPYAIIGGNPAKLIRYRFSSEVIQKLLIIKWWDWDIETVTQNLELITNKVGDTNIDILSNVRAK</sequence>
<proteinExistence type="inferred from homology"/>
<evidence type="ECO:0000256" key="4">
    <source>
        <dbReference type="ARBA" id="ARBA00023251"/>
    </source>
</evidence>
<dbReference type="EMBL" id="FQUQ01000002">
    <property type="protein sequence ID" value="SHF41350.1"/>
    <property type="molecule type" value="Genomic_DNA"/>
</dbReference>
<dbReference type="GO" id="GO:0016746">
    <property type="term" value="F:acyltransferase activity"/>
    <property type="evidence" value="ECO:0007669"/>
    <property type="project" value="UniProtKB-KW"/>
</dbReference>
<keyword evidence="5" id="KW-0012">Acyltransferase</keyword>
<dbReference type="OrthoDB" id="9814490at2"/>
<evidence type="ECO:0000256" key="1">
    <source>
        <dbReference type="ARBA" id="ARBA00007274"/>
    </source>
</evidence>
<dbReference type="FunFam" id="2.160.10.10:FF:000037">
    <property type="entry name" value="Streptogramin A acetyltransferase"/>
    <property type="match status" value="1"/>
</dbReference>
<evidence type="ECO:0000256" key="5">
    <source>
        <dbReference type="ARBA" id="ARBA00023315"/>
    </source>
</evidence>
<gene>
    <name evidence="6" type="ORF">SAMN04488522_1021176</name>
</gene>
<keyword evidence="7" id="KW-1185">Reference proteome</keyword>
<organism evidence="6 7">
    <name type="scientific">Pedobacter caeni</name>
    <dbReference type="NCBI Taxonomy" id="288992"/>
    <lineage>
        <taxon>Bacteria</taxon>
        <taxon>Pseudomonadati</taxon>
        <taxon>Bacteroidota</taxon>
        <taxon>Sphingobacteriia</taxon>
        <taxon>Sphingobacteriales</taxon>
        <taxon>Sphingobacteriaceae</taxon>
        <taxon>Pedobacter</taxon>
    </lineage>
</organism>
<evidence type="ECO:0000313" key="7">
    <source>
        <dbReference type="Proteomes" id="UP000184287"/>
    </source>
</evidence>
<evidence type="ECO:0000256" key="2">
    <source>
        <dbReference type="ARBA" id="ARBA00022679"/>
    </source>
</evidence>
<accession>A0A1M5BG18</accession>
<name>A0A1M5BG18_9SPHI</name>
<dbReference type="Pfam" id="PF00132">
    <property type="entry name" value="Hexapep"/>
    <property type="match status" value="1"/>
</dbReference>
<dbReference type="InterPro" id="IPR011004">
    <property type="entry name" value="Trimer_LpxA-like_sf"/>
</dbReference>
<evidence type="ECO:0000313" key="6">
    <source>
        <dbReference type="EMBL" id="SHF41350.1"/>
    </source>
</evidence>
<keyword evidence="4" id="KW-0046">Antibiotic resistance</keyword>
<dbReference type="Gene3D" id="2.160.10.10">
    <property type="entry name" value="Hexapeptide repeat proteins"/>
    <property type="match status" value="1"/>
</dbReference>
<dbReference type="InterPro" id="IPR018357">
    <property type="entry name" value="Hexapep_transf_CS"/>
</dbReference>
<dbReference type="GO" id="GO:0046677">
    <property type="term" value="P:response to antibiotic"/>
    <property type="evidence" value="ECO:0007669"/>
    <property type="project" value="UniProtKB-KW"/>
</dbReference>
<dbReference type="InterPro" id="IPR001451">
    <property type="entry name" value="Hexapep"/>
</dbReference>
<dbReference type="PANTHER" id="PTHR43300:SF11">
    <property type="entry name" value="ACETYLTRANSFERASE RV3034C-RELATED"/>
    <property type="match status" value="1"/>
</dbReference>
<keyword evidence="2 6" id="KW-0808">Transferase</keyword>
<dbReference type="CDD" id="cd03349">
    <property type="entry name" value="LbH_XAT"/>
    <property type="match status" value="1"/>
</dbReference>
<dbReference type="STRING" id="288992.SAMN04488522_1021176"/>
<reference evidence="7" key="1">
    <citation type="submission" date="2016-11" db="EMBL/GenBank/DDBJ databases">
        <authorList>
            <person name="Varghese N."/>
            <person name="Submissions S."/>
        </authorList>
    </citation>
    <scope>NUCLEOTIDE SEQUENCE [LARGE SCALE GENOMIC DNA]</scope>
    <source>
        <strain evidence="7">DSM 16990</strain>
    </source>
</reference>
<dbReference type="PROSITE" id="PS00101">
    <property type="entry name" value="HEXAPEP_TRANSFERASES"/>
    <property type="match status" value="1"/>
</dbReference>
<dbReference type="AlphaFoldDB" id="A0A1M5BG18"/>
<protein>
    <submittedName>
        <fullName evidence="6">Virginiamycin A acetyltransferase</fullName>
    </submittedName>
</protein>